<evidence type="ECO:0000256" key="12">
    <source>
        <dbReference type="ARBA" id="ARBA00023002"/>
    </source>
</evidence>
<dbReference type="PANTHER" id="PTHR43884">
    <property type="entry name" value="ACYL-COA DEHYDROGENASE"/>
    <property type="match status" value="1"/>
</dbReference>
<evidence type="ECO:0000256" key="17">
    <source>
        <dbReference type="ARBA" id="ARBA00039850"/>
    </source>
</evidence>
<comment type="catalytic activity">
    <reaction evidence="25">
        <text>(2S)-2-methylbutanoyl-CoA + oxidized [electron-transfer flavoprotein] + H(+) = (2E)-2-methylbut-2-enoyl-CoA + reduced [electron-transfer flavoprotein]</text>
        <dbReference type="Rhea" id="RHEA:48256"/>
        <dbReference type="Rhea" id="RHEA-COMP:10685"/>
        <dbReference type="Rhea" id="RHEA-COMP:10686"/>
        <dbReference type="ChEBI" id="CHEBI:15378"/>
        <dbReference type="ChEBI" id="CHEBI:57337"/>
        <dbReference type="ChEBI" id="CHEBI:57692"/>
        <dbReference type="ChEBI" id="CHEBI:58307"/>
        <dbReference type="ChEBI" id="CHEBI:88166"/>
    </reaction>
    <physiologicalReaction direction="left-to-right" evidence="25">
        <dbReference type="Rhea" id="RHEA:48257"/>
    </physiologicalReaction>
</comment>
<evidence type="ECO:0000256" key="9">
    <source>
        <dbReference type="ARBA" id="ARBA00022832"/>
    </source>
</evidence>
<dbReference type="PIRSF" id="PIRSF016578">
    <property type="entry name" value="HsaA"/>
    <property type="match status" value="1"/>
</dbReference>
<evidence type="ECO:0000256" key="11">
    <source>
        <dbReference type="ARBA" id="ARBA00022990"/>
    </source>
</evidence>
<comment type="pathway">
    <text evidence="15">Amino-acid degradation; L-isoleucine degradation.</text>
</comment>
<evidence type="ECO:0000259" key="29">
    <source>
        <dbReference type="Pfam" id="PF02770"/>
    </source>
</evidence>
<evidence type="ECO:0000256" key="5">
    <source>
        <dbReference type="ARBA" id="ARBA00011881"/>
    </source>
</evidence>
<keyword evidence="12 27" id="KW-0560">Oxidoreductase</keyword>
<dbReference type="InterPro" id="IPR013786">
    <property type="entry name" value="AcylCoA_DH/ox_N"/>
</dbReference>
<evidence type="ECO:0000256" key="7">
    <source>
        <dbReference type="ARBA" id="ARBA00022630"/>
    </source>
</evidence>
<evidence type="ECO:0000313" key="31">
    <source>
        <dbReference type="EMBL" id="KAF8562478.1"/>
    </source>
</evidence>
<evidence type="ECO:0000256" key="15">
    <source>
        <dbReference type="ARBA" id="ARBA00037895"/>
    </source>
</evidence>
<dbReference type="GO" id="GO:0046395">
    <property type="term" value="P:carboxylic acid catabolic process"/>
    <property type="evidence" value="ECO:0007669"/>
    <property type="project" value="UniProtKB-ARBA"/>
</dbReference>
<comment type="catalytic activity">
    <reaction evidence="22">
        <text>(2R)-2-methylbutanoyl-CoA + oxidized [electron-transfer flavoprotein] + H(+) = ethylacryloyl-CoA + reduced [electron-transfer flavoprotein]</text>
        <dbReference type="Rhea" id="RHEA:65296"/>
        <dbReference type="Rhea" id="RHEA-COMP:10685"/>
        <dbReference type="Rhea" id="RHEA-COMP:10686"/>
        <dbReference type="ChEBI" id="CHEBI:15378"/>
        <dbReference type="ChEBI" id="CHEBI:57692"/>
        <dbReference type="ChEBI" id="CHEBI:58307"/>
        <dbReference type="ChEBI" id="CHEBI:156439"/>
        <dbReference type="ChEBI" id="CHEBI:156440"/>
    </reaction>
    <physiologicalReaction direction="left-to-right" evidence="22">
        <dbReference type="Rhea" id="RHEA:65297"/>
    </physiologicalReaction>
</comment>
<comment type="catalytic activity">
    <reaction evidence="20">
        <text>2-methylbutanoyl-CoA + oxidized [electron-transfer flavoprotein] + H(+) = (2E)-2-methylbut-2-enoyl-CoA + reduced [electron-transfer flavoprotein]</text>
        <dbReference type="Rhea" id="RHEA:43780"/>
        <dbReference type="Rhea" id="RHEA-COMP:10685"/>
        <dbReference type="Rhea" id="RHEA-COMP:10686"/>
        <dbReference type="ChEBI" id="CHEBI:15378"/>
        <dbReference type="ChEBI" id="CHEBI:57336"/>
        <dbReference type="ChEBI" id="CHEBI:57337"/>
        <dbReference type="ChEBI" id="CHEBI:57692"/>
        <dbReference type="ChEBI" id="CHEBI:58307"/>
        <dbReference type="EC" id="1.3.8.5"/>
    </reaction>
    <physiologicalReaction direction="left-to-right" evidence="20">
        <dbReference type="Rhea" id="RHEA:43781"/>
    </physiologicalReaction>
</comment>
<evidence type="ECO:0000256" key="16">
    <source>
        <dbReference type="ARBA" id="ARBA00039036"/>
    </source>
</evidence>
<dbReference type="SUPFAM" id="SSF47203">
    <property type="entry name" value="Acyl-CoA dehydrogenase C-terminal domain-like"/>
    <property type="match status" value="1"/>
</dbReference>
<keyword evidence="10" id="KW-0809">Transit peptide</keyword>
<evidence type="ECO:0000256" key="22">
    <source>
        <dbReference type="ARBA" id="ARBA00048592"/>
    </source>
</evidence>
<dbReference type="Pfam" id="PF00441">
    <property type="entry name" value="Acyl-CoA_dh_1"/>
    <property type="match status" value="1"/>
</dbReference>
<dbReference type="PANTHER" id="PTHR43884:SF1">
    <property type="entry name" value="SHORT_BRANCHED CHAIN SPECIFIC ACYL-COA DEHYDROGENASE, MITOCHONDRIAL"/>
    <property type="match status" value="1"/>
</dbReference>
<evidence type="ECO:0000256" key="2">
    <source>
        <dbReference type="ARBA" id="ARBA00004305"/>
    </source>
</evidence>
<evidence type="ECO:0000256" key="26">
    <source>
        <dbReference type="ARBA" id="ARBA00051903"/>
    </source>
</evidence>
<dbReference type="GO" id="GO:0003853">
    <property type="term" value="F:short-chain 2-methyl fatty acyl-CoA dehydrogenase activity"/>
    <property type="evidence" value="ECO:0007669"/>
    <property type="project" value="UniProtKB-EC"/>
</dbReference>
<dbReference type="InterPro" id="IPR036250">
    <property type="entry name" value="AcylCo_DH-like_C"/>
</dbReference>
<keyword evidence="8 27" id="KW-0274">FAD</keyword>
<evidence type="ECO:0000256" key="3">
    <source>
        <dbReference type="ARBA" id="ARBA00005198"/>
    </source>
</evidence>
<evidence type="ECO:0000256" key="4">
    <source>
        <dbReference type="ARBA" id="ARBA00009347"/>
    </source>
</evidence>
<dbReference type="InterPro" id="IPR009075">
    <property type="entry name" value="AcylCo_DH/oxidase_C"/>
</dbReference>
<comment type="catalytic activity">
    <reaction evidence="21">
        <text>valproyl-CoA + oxidized [electron-transfer flavoprotein] + H(+) = (2E)-2-propylpent-2-enoyl-CoA + reduced [electron-transfer flavoprotein]</text>
        <dbReference type="Rhea" id="RHEA:65344"/>
        <dbReference type="Rhea" id="RHEA-COMP:10685"/>
        <dbReference type="Rhea" id="RHEA-COMP:10686"/>
        <dbReference type="ChEBI" id="CHEBI:15378"/>
        <dbReference type="ChEBI" id="CHEBI:57692"/>
        <dbReference type="ChEBI" id="CHEBI:58307"/>
        <dbReference type="ChEBI" id="CHEBI:156457"/>
        <dbReference type="ChEBI" id="CHEBI:156458"/>
    </reaction>
    <physiologicalReaction direction="left-to-right" evidence="21">
        <dbReference type="Rhea" id="RHEA:65345"/>
    </physiologicalReaction>
</comment>
<evidence type="ECO:0000256" key="20">
    <source>
        <dbReference type="ARBA" id="ARBA00048235"/>
    </source>
</evidence>
<comment type="catalytic activity">
    <reaction evidence="23">
        <text>butanoyl-CoA + oxidized [electron-transfer flavoprotein] + H(+) = (2E)-butenoyl-CoA + reduced [electron-transfer flavoprotein]</text>
        <dbReference type="Rhea" id="RHEA:24004"/>
        <dbReference type="Rhea" id="RHEA-COMP:10685"/>
        <dbReference type="Rhea" id="RHEA-COMP:10686"/>
        <dbReference type="ChEBI" id="CHEBI:15378"/>
        <dbReference type="ChEBI" id="CHEBI:57332"/>
        <dbReference type="ChEBI" id="CHEBI:57371"/>
        <dbReference type="ChEBI" id="CHEBI:57692"/>
        <dbReference type="ChEBI" id="CHEBI:58307"/>
    </reaction>
    <physiologicalReaction direction="left-to-right" evidence="23">
        <dbReference type="Rhea" id="RHEA:24005"/>
    </physiologicalReaction>
</comment>
<dbReference type="SUPFAM" id="SSF56645">
    <property type="entry name" value="Acyl-CoA dehydrogenase NM domain-like"/>
    <property type="match status" value="1"/>
</dbReference>
<keyword evidence="7 27" id="KW-0285">Flavoprotein</keyword>
<dbReference type="AlphaFoldDB" id="A0A8T0D6X0"/>
<evidence type="ECO:0000256" key="13">
    <source>
        <dbReference type="ARBA" id="ARBA00023098"/>
    </source>
</evidence>
<evidence type="ECO:0000256" key="1">
    <source>
        <dbReference type="ARBA" id="ARBA00001974"/>
    </source>
</evidence>
<dbReference type="Pfam" id="PF02770">
    <property type="entry name" value="Acyl-CoA_dh_M"/>
    <property type="match status" value="1"/>
</dbReference>
<evidence type="ECO:0000256" key="23">
    <source>
        <dbReference type="ARBA" id="ARBA00049096"/>
    </source>
</evidence>
<dbReference type="GO" id="GO:0050660">
    <property type="term" value="F:flavin adenine dinucleotide binding"/>
    <property type="evidence" value="ECO:0007669"/>
    <property type="project" value="InterPro"/>
</dbReference>
<evidence type="ECO:0000256" key="19">
    <source>
        <dbReference type="ARBA" id="ARBA00042821"/>
    </source>
</evidence>
<evidence type="ECO:0000256" key="18">
    <source>
        <dbReference type="ARBA" id="ARBA00041537"/>
    </source>
</evidence>
<keyword evidence="6" id="KW-0597">Phosphoprotein</keyword>
<comment type="pathway">
    <text evidence="3">Lipid metabolism; mitochondrial fatty acid beta-oxidation.</text>
</comment>
<keyword evidence="14" id="KW-0496">Mitochondrion</keyword>
<dbReference type="GO" id="GO:0006631">
    <property type="term" value="P:fatty acid metabolic process"/>
    <property type="evidence" value="ECO:0007669"/>
    <property type="project" value="UniProtKB-KW"/>
</dbReference>
<dbReference type="OrthoDB" id="10262177at2759"/>
<evidence type="ECO:0000256" key="21">
    <source>
        <dbReference type="ARBA" id="ARBA00048307"/>
    </source>
</evidence>
<evidence type="ECO:0000256" key="25">
    <source>
        <dbReference type="ARBA" id="ARBA00049552"/>
    </source>
</evidence>
<evidence type="ECO:0000259" key="30">
    <source>
        <dbReference type="Pfam" id="PF02771"/>
    </source>
</evidence>
<feature type="domain" description="Acyl-CoA dehydrogenase/oxidase C-terminal" evidence="28">
    <location>
        <begin position="255"/>
        <end position="399"/>
    </location>
</feature>
<evidence type="ECO:0000256" key="27">
    <source>
        <dbReference type="RuleBase" id="RU362125"/>
    </source>
</evidence>
<reference evidence="31 32" key="1">
    <citation type="submission" date="2019-07" db="EMBL/GenBank/DDBJ databases">
        <title>Annotation for the trematode Paragonimus westermani.</title>
        <authorList>
            <person name="Choi Y.-J."/>
        </authorList>
    </citation>
    <scope>NUCLEOTIDE SEQUENCE [LARGE SCALE GENOMIC DNA]</scope>
    <source>
        <strain evidence="31">180907_Pwestermani</strain>
    </source>
</reference>
<dbReference type="FunFam" id="2.40.110.10:FF:000001">
    <property type="entry name" value="Acyl-CoA dehydrogenase, mitochondrial"/>
    <property type="match status" value="1"/>
</dbReference>
<dbReference type="InterPro" id="IPR046373">
    <property type="entry name" value="Acyl-CoA_Oxase/DH_mid-dom_sf"/>
</dbReference>
<evidence type="ECO:0000256" key="10">
    <source>
        <dbReference type="ARBA" id="ARBA00022946"/>
    </source>
</evidence>
<dbReference type="Proteomes" id="UP000699462">
    <property type="component" value="Unassembled WGS sequence"/>
</dbReference>
<dbReference type="InterPro" id="IPR037069">
    <property type="entry name" value="AcylCoA_DH/ox_N_sf"/>
</dbReference>
<keyword evidence="32" id="KW-1185">Reference proteome</keyword>
<evidence type="ECO:0000256" key="24">
    <source>
        <dbReference type="ARBA" id="ARBA00049192"/>
    </source>
</evidence>
<dbReference type="Gene3D" id="2.40.110.10">
    <property type="entry name" value="Butyryl-CoA Dehydrogenase, subunit A, domain 2"/>
    <property type="match status" value="1"/>
</dbReference>
<evidence type="ECO:0000256" key="14">
    <source>
        <dbReference type="ARBA" id="ARBA00023128"/>
    </source>
</evidence>
<evidence type="ECO:0000313" key="32">
    <source>
        <dbReference type="Proteomes" id="UP000699462"/>
    </source>
</evidence>
<dbReference type="EMBL" id="JTDF01019797">
    <property type="protein sequence ID" value="KAF8562478.1"/>
    <property type="molecule type" value="Genomic_DNA"/>
</dbReference>
<dbReference type="Pfam" id="PF02771">
    <property type="entry name" value="Acyl-CoA_dh_N"/>
    <property type="match status" value="1"/>
</dbReference>
<accession>A0A8T0D6X0</accession>
<evidence type="ECO:0000256" key="6">
    <source>
        <dbReference type="ARBA" id="ARBA00022553"/>
    </source>
</evidence>
<dbReference type="FunFam" id="1.20.140.10:FF:000002">
    <property type="entry name" value="Acyl-CoA dehydrogenase short/branched chain"/>
    <property type="match status" value="1"/>
</dbReference>
<comment type="subcellular location">
    <subcellularLocation>
        <location evidence="2">Mitochondrion matrix</location>
    </subcellularLocation>
</comment>
<dbReference type="FunFam" id="1.10.540.10:FF:000012">
    <property type="entry name" value="Acyl-CoA dehydrogenase short/branched chain"/>
    <property type="match status" value="1"/>
</dbReference>
<keyword evidence="13" id="KW-0443">Lipid metabolism</keyword>
<comment type="subunit">
    <text evidence="5">Homotetramer.</text>
</comment>
<comment type="cofactor">
    <cofactor evidence="1 27">
        <name>FAD</name>
        <dbReference type="ChEBI" id="CHEBI:57692"/>
    </cofactor>
</comment>
<dbReference type="InterPro" id="IPR006091">
    <property type="entry name" value="Acyl-CoA_Oxase/DH_mid-dom"/>
</dbReference>
<dbReference type="Gene3D" id="1.20.140.10">
    <property type="entry name" value="Butyryl-CoA Dehydrogenase, subunit A, domain 3"/>
    <property type="match status" value="1"/>
</dbReference>
<dbReference type="InterPro" id="IPR009100">
    <property type="entry name" value="AcylCoA_DH/oxidase_NM_dom_sf"/>
</dbReference>
<keyword evidence="11" id="KW-0007">Acetylation</keyword>
<comment type="catalytic activity">
    <reaction evidence="26">
        <text>2-methylpropanoyl-CoA + oxidized [electron-transfer flavoprotein] + H(+) = 2-methylpropenoyl-CoA + reduced [electron-transfer flavoprotein]</text>
        <dbReference type="Rhea" id="RHEA:44180"/>
        <dbReference type="Rhea" id="RHEA-COMP:10685"/>
        <dbReference type="Rhea" id="RHEA-COMP:10686"/>
        <dbReference type="ChEBI" id="CHEBI:15378"/>
        <dbReference type="ChEBI" id="CHEBI:57338"/>
        <dbReference type="ChEBI" id="CHEBI:57692"/>
        <dbReference type="ChEBI" id="CHEBI:58307"/>
        <dbReference type="ChEBI" id="CHEBI:62500"/>
    </reaction>
    <physiologicalReaction direction="left-to-right" evidence="26">
        <dbReference type="Rhea" id="RHEA:44181"/>
    </physiologicalReaction>
</comment>
<sequence length="406" mass="44927">MIWRSVRRLPRRVVQHVFRMNHSVGISDLLTEEELLMQSMVSKFANNEIAPLVSKMDRQGFMERPLIDSLFKAGLMGIEVPVKFGGSELNFVSSVVAIEEIAKVDPSVSILVDIQNTLIISLLKRFGTPDQQECWLPRLNTEIIGSFCLSEASSGSDAFAMQTVAKHDGTDFIISGSKMWISNSKEAGLFLVMANANPSAGYKGITTFIVPRDTPGLSIGKNEKKLGLRASSTCQVNLDNVRVPKAAVLGELGLGYRYAIEMLNEGRTGIAAQMLGLAEGCFTHAVHYVRERKQFGSRVWDFQAIQHQIAELATQLAAARTFVYNTARRKEAGLSIQKESAMAKYFASNLACTVTSRSVEWLGGVGFTEDYPVEKYYRDVKIGTIYEGTNNILLNTIAKCLDKEFI</sequence>
<dbReference type="PROSITE" id="PS00073">
    <property type="entry name" value="ACYL_COA_DH_2"/>
    <property type="match status" value="1"/>
</dbReference>
<comment type="similarity">
    <text evidence="4 27">Belongs to the acyl-CoA dehydrogenase family.</text>
</comment>
<evidence type="ECO:0000256" key="8">
    <source>
        <dbReference type="ARBA" id="ARBA00022827"/>
    </source>
</evidence>
<dbReference type="CDD" id="cd01158">
    <property type="entry name" value="SCAD_SBCAD"/>
    <property type="match status" value="1"/>
</dbReference>
<protein>
    <recommendedName>
        <fullName evidence="17">Short/branched chain specific acyl-CoA dehydrogenase, mitochondrial</fullName>
        <ecNumber evidence="16">1.3.8.5</ecNumber>
    </recommendedName>
    <alternativeName>
        <fullName evidence="19">2-methyl branched chain acyl-CoA dehydrogenase</fullName>
    </alternativeName>
    <alternativeName>
        <fullName evidence="18">2-methylbutyryl-coenzyme A dehydrogenase</fullName>
    </alternativeName>
</protein>
<feature type="domain" description="Acyl-CoA oxidase/dehydrogenase middle" evidence="29">
    <location>
        <begin position="146"/>
        <end position="241"/>
    </location>
</feature>
<dbReference type="EC" id="1.3.8.5" evidence="16"/>
<dbReference type="GO" id="GO:0005759">
    <property type="term" value="C:mitochondrial matrix"/>
    <property type="evidence" value="ECO:0007669"/>
    <property type="project" value="UniProtKB-SubCell"/>
</dbReference>
<name>A0A8T0D6X0_9TREM</name>
<dbReference type="InterPro" id="IPR006089">
    <property type="entry name" value="Acyl-CoA_DH_CS"/>
</dbReference>
<dbReference type="PROSITE" id="PS00072">
    <property type="entry name" value="ACYL_COA_DH_1"/>
    <property type="match status" value="1"/>
</dbReference>
<evidence type="ECO:0000259" key="28">
    <source>
        <dbReference type="Pfam" id="PF00441"/>
    </source>
</evidence>
<gene>
    <name evidence="31" type="ORF">P879_09922</name>
</gene>
<feature type="domain" description="Acyl-CoA dehydrogenase/oxidase N-terminal" evidence="30">
    <location>
        <begin position="31"/>
        <end position="140"/>
    </location>
</feature>
<organism evidence="31 32">
    <name type="scientific">Paragonimus westermani</name>
    <dbReference type="NCBI Taxonomy" id="34504"/>
    <lineage>
        <taxon>Eukaryota</taxon>
        <taxon>Metazoa</taxon>
        <taxon>Spiralia</taxon>
        <taxon>Lophotrochozoa</taxon>
        <taxon>Platyhelminthes</taxon>
        <taxon>Trematoda</taxon>
        <taxon>Digenea</taxon>
        <taxon>Plagiorchiida</taxon>
        <taxon>Troglotremata</taxon>
        <taxon>Troglotrematidae</taxon>
        <taxon>Paragonimus</taxon>
    </lineage>
</organism>
<dbReference type="Gene3D" id="1.10.540.10">
    <property type="entry name" value="Acyl-CoA dehydrogenase/oxidase, N-terminal domain"/>
    <property type="match status" value="1"/>
</dbReference>
<keyword evidence="9" id="KW-0276">Fatty acid metabolism</keyword>
<proteinExistence type="inferred from homology"/>
<comment type="caution">
    <text evidence="31">The sequence shown here is derived from an EMBL/GenBank/DDBJ whole genome shotgun (WGS) entry which is preliminary data.</text>
</comment>
<comment type="catalytic activity">
    <reaction evidence="24">
        <text>hexanoyl-CoA + oxidized [electron-transfer flavoprotein] + H(+) = (2E)-hexenoyl-CoA + reduced [electron-transfer flavoprotein]</text>
        <dbReference type="Rhea" id="RHEA:43464"/>
        <dbReference type="Rhea" id="RHEA-COMP:10685"/>
        <dbReference type="Rhea" id="RHEA-COMP:10686"/>
        <dbReference type="ChEBI" id="CHEBI:15378"/>
        <dbReference type="ChEBI" id="CHEBI:57692"/>
        <dbReference type="ChEBI" id="CHEBI:58307"/>
        <dbReference type="ChEBI" id="CHEBI:62077"/>
        <dbReference type="ChEBI" id="CHEBI:62620"/>
    </reaction>
    <physiologicalReaction direction="left-to-right" evidence="24">
        <dbReference type="Rhea" id="RHEA:43465"/>
    </physiologicalReaction>
</comment>